<proteinExistence type="predicted"/>
<name>A0A2N5T8W5_9BASI</name>
<dbReference type="Proteomes" id="UP000235388">
    <property type="component" value="Unassembled WGS sequence"/>
</dbReference>
<gene>
    <name evidence="2" type="ORF">PCANC_03359</name>
</gene>
<accession>A0A2N5T8W5</accession>
<dbReference type="AlphaFoldDB" id="A0A2N5T8W5"/>
<evidence type="ECO:0000313" key="2">
    <source>
        <dbReference type="EMBL" id="PLW21878.1"/>
    </source>
</evidence>
<dbReference type="PANTHER" id="PTHR33246">
    <property type="entry name" value="CCHC-TYPE DOMAIN-CONTAINING PROTEIN"/>
    <property type="match status" value="1"/>
</dbReference>
<protein>
    <submittedName>
        <fullName evidence="2">Uncharacterized protein</fullName>
    </submittedName>
</protein>
<organism evidence="2 3">
    <name type="scientific">Puccinia coronata f. sp. avenae</name>
    <dbReference type="NCBI Taxonomy" id="200324"/>
    <lineage>
        <taxon>Eukaryota</taxon>
        <taxon>Fungi</taxon>
        <taxon>Dikarya</taxon>
        <taxon>Basidiomycota</taxon>
        <taxon>Pucciniomycotina</taxon>
        <taxon>Pucciniomycetes</taxon>
        <taxon>Pucciniales</taxon>
        <taxon>Pucciniaceae</taxon>
        <taxon>Puccinia</taxon>
    </lineage>
</organism>
<reference evidence="2 3" key="1">
    <citation type="submission" date="2017-11" db="EMBL/GenBank/DDBJ databases">
        <title>De novo assembly and phasing of dikaryotic genomes from two isolates of Puccinia coronata f. sp. avenae, the causal agent of oat crown rust.</title>
        <authorList>
            <person name="Miller M.E."/>
            <person name="Zhang Y."/>
            <person name="Omidvar V."/>
            <person name="Sperschneider J."/>
            <person name="Schwessinger B."/>
            <person name="Raley C."/>
            <person name="Palmer J.M."/>
            <person name="Garnica D."/>
            <person name="Upadhyaya N."/>
            <person name="Rathjen J."/>
            <person name="Taylor J.M."/>
            <person name="Park R.F."/>
            <person name="Dodds P.N."/>
            <person name="Hirsch C.D."/>
            <person name="Kianian S.F."/>
            <person name="Figueroa M."/>
        </authorList>
    </citation>
    <scope>NUCLEOTIDE SEQUENCE [LARGE SCALE GENOMIC DNA]</scope>
    <source>
        <strain evidence="2">12NC29</strain>
    </source>
</reference>
<keyword evidence="3" id="KW-1185">Reference proteome</keyword>
<evidence type="ECO:0000256" key="1">
    <source>
        <dbReference type="SAM" id="MobiDB-lite"/>
    </source>
</evidence>
<comment type="caution">
    <text evidence="2">The sequence shown here is derived from an EMBL/GenBank/DDBJ whole genome shotgun (WGS) entry which is preliminary data.</text>
</comment>
<feature type="region of interest" description="Disordered" evidence="1">
    <location>
        <begin position="93"/>
        <end position="116"/>
    </location>
</feature>
<dbReference type="PANTHER" id="PTHR33246:SF51">
    <property type="entry name" value="MYB_SANT-LIKE DOMAIN-CONTAINING PROTEIN"/>
    <property type="match status" value="1"/>
</dbReference>
<evidence type="ECO:0000313" key="3">
    <source>
        <dbReference type="Proteomes" id="UP000235388"/>
    </source>
</evidence>
<sequence>MTGDDIDSHIEKMGNYAEKLNALVSTKNPLTADNIHSTAMFFLLPDDWLHCVSSMMNEEQVSSTWCSGHDMAKCNNLAKVIKDHKAQRHQEFLVRQSNDSSKSKPTTSKSLSKKATEPARAGLAAVVELDDFSGKDNDNLSGSKYLSYEVSRAAVTPLAGRISSIKNSDFNLDSRCSISMTLFISSINEAKKELIPIKLADNTVVNSTHSVCAMKVLQSASMSNPVKFSIVEGNSLHPSTIQHLANHLCLNAPDLLCLH</sequence>
<dbReference type="EMBL" id="PGCJ01000779">
    <property type="protein sequence ID" value="PLW21878.1"/>
    <property type="molecule type" value="Genomic_DNA"/>
</dbReference>